<feature type="domain" description="DUF8148" evidence="1">
    <location>
        <begin position="27"/>
        <end position="165"/>
    </location>
</feature>
<protein>
    <submittedName>
        <fullName evidence="4">ORF1</fullName>
    </submittedName>
</protein>
<dbReference type="KEGG" id="vg:11948245"/>
<accession>H9ABL5</accession>
<evidence type="ECO:0000313" key="5">
    <source>
        <dbReference type="Proteomes" id="UP000007571"/>
    </source>
</evidence>
<dbReference type="InterPro" id="IPR059016">
    <property type="entry name" value="DUF8148_C"/>
</dbReference>
<dbReference type="RefSeq" id="YP_005454258.1">
    <property type="nucleotide sequence ID" value="NC_017087.1"/>
</dbReference>
<name>H9ABL5_9VIRU</name>
<feature type="domain" description="DUF8148" evidence="2">
    <location>
        <begin position="180"/>
        <end position="249"/>
    </location>
</feature>
<evidence type="ECO:0000313" key="4">
    <source>
        <dbReference type="EMBL" id="AFD03985.1"/>
    </source>
</evidence>
<reference evidence="4 5" key="1">
    <citation type="journal article" date="2012" name="Nucleic Acids Res.">
        <title>Related haloarchaeal pleomorphic viruses contain different genome types.</title>
        <authorList>
            <person name="Sencilo A."/>
            <person name="Paulin L."/>
            <person name="Kellner S."/>
            <person name="Helm M."/>
            <person name="Roine E."/>
        </authorList>
    </citation>
    <scope>NUCLEOTIDE SEQUENCE [LARGE SCALE GENOMIC DNA]</scope>
</reference>
<dbReference type="OrthoDB" id="29418at10239"/>
<keyword evidence="5" id="KW-1185">Reference proteome</keyword>
<dbReference type="Proteomes" id="UP000007571">
    <property type="component" value="Segment"/>
</dbReference>
<evidence type="ECO:0000259" key="1">
    <source>
        <dbReference type="Pfam" id="PF26473"/>
    </source>
</evidence>
<dbReference type="InterPro" id="IPR058461">
    <property type="entry name" value="DUF8148_N"/>
</dbReference>
<dbReference type="EMBL" id="JN882264">
    <property type="protein sequence ID" value="AFD03985.1"/>
    <property type="molecule type" value="Genomic_DNA"/>
</dbReference>
<dbReference type="Pfam" id="PF26475">
    <property type="entry name" value="DUF8148_C"/>
    <property type="match status" value="1"/>
</dbReference>
<dbReference type="GeneID" id="11948245"/>
<evidence type="ECO:0000259" key="3">
    <source>
        <dbReference type="Pfam" id="PF26475"/>
    </source>
</evidence>
<dbReference type="Pfam" id="PF26474">
    <property type="entry name" value="DUF8148_M"/>
    <property type="match status" value="1"/>
</dbReference>
<feature type="domain" description="DUF8148" evidence="3">
    <location>
        <begin position="252"/>
        <end position="522"/>
    </location>
</feature>
<proteinExistence type="predicted"/>
<evidence type="ECO:0000259" key="2">
    <source>
        <dbReference type="Pfam" id="PF26474"/>
    </source>
</evidence>
<gene>
    <name evidence="4" type="primary">ORF1</name>
</gene>
<dbReference type="InterPro" id="IPR059015">
    <property type="entry name" value="DUF8148_M"/>
</dbReference>
<organism evidence="4 5">
    <name type="scientific">Halorubrum pleomorphic virus 2</name>
    <dbReference type="NCBI Taxonomy" id="1156719"/>
    <lineage>
        <taxon>Viruses</taxon>
        <taxon>Monodnaviria</taxon>
        <taxon>Trapavirae</taxon>
        <taxon>Saleviricota</taxon>
        <taxon>Huolimaviricetes</taxon>
        <taxon>Haloruvirales</taxon>
        <taxon>Pleolipoviridae</taxon>
        <taxon>Alphapleolipovirus</taxon>
        <taxon>Alphapleolipovirus thailandense</taxon>
    </lineage>
</organism>
<sequence>MSSSISGGSGTCNTSAILHKLEDTGLLAYGQLADGSYNDRDRDRARLLLYIAQHPHGVLRTRATHAVLKGTALHDGGLGWHDSLDPEALERNNSDTKPTALERHDDALDAIAASHAGKKLDGSDSDYQFVRRYTQELESAGFATLEDSPAGTRVVPTLNAVDLISEGISETARGDSETVHDREWCQKMLKAVRTDKKRLSDPQKDLLAGSLRRYIRRIEDYRLVFDVQLDGWRSNGSQRMTKPYKTRWSDGGRQDKNFARLQQSFEHGYATADNAVFCTLTTDPKKFDSLYDAVMSINENFHRLMSYLRSDPTTKKDTRDADVLNWMPSRDDDVTGRPRETLDYIKVLEFTSAGYPHLHVLFFDVPTRETDGMPWLVDKRELSAKWKQGQIVDLYPLVHRDDLDEIGNFGTTVQRDENGDVLRDDEGAPRQELVSEGFVCWYNYGDHDHGDDWVEEQTRYHKREGLIDMEGSDDVYQSKTAGSYVGKYISKMYETLQTATDGLDAGDVDHDGEAAWWKLALYWCTNRHFWSVSNGIRDAIRLDDPPSDPLEPEVQAAVANCTETTLTRVCGDEIDGHEFPDFDLDTDRGRSNLRRAIRGTMARIDFLGAYHYDDLPPRNTAGYDLDRDVIRVSHDSPDLSIARGDRPPPTADLYA</sequence>
<dbReference type="Pfam" id="PF26473">
    <property type="entry name" value="DUF8148"/>
    <property type="match status" value="1"/>
</dbReference>